<dbReference type="Pfam" id="PF00069">
    <property type="entry name" value="Pkinase"/>
    <property type="match status" value="2"/>
</dbReference>
<dbReference type="InParanoid" id="A0A067RKL9"/>
<feature type="region of interest" description="Disordered" evidence="12">
    <location>
        <begin position="3822"/>
        <end position="3849"/>
    </location>
</feature>
<dbReference type="FunCoup" id="A0A067RKL9">
    <property type="interactions" value="36"/>
</dbReference>
<feature type="domain" description="Ig-like" evidence="17">
    <location>
        <begin position="2780"/>
        <end position="2863"/>
    </location>
</feature>
<dbReference type="GO" id="GO:0040017">
    <property type="term" value="P:positive regulation of locomotion"/>
    <property type="evidence" value="ECO:0007669"/>
    <property type="project" value="UniProtKB-ARBA"/>
</dbReference>
<keyword evidence="7" id="KW-1015">Disulfide bond</keyword>
<dbReference type="GO" id="GO:0005085">
    <property type="term" value="F:guanyl-nucleotide exchange factor activity"/>
    <property type="evidence" value="ECO:0007669"/>
    <property type="project" value="InterPro"/>
</dbReference>
<dbReference type="CDD" id="cd00096">
    <property type="entry name" value="Ig"/>
    <property type="match status" value="3"/>
</dbReference>
<feature type="domain" description="Ig-like" evidence="17">
    <location>
        <begin position="3063"/>
        <end position="3156"/>
    </location>
</feature>
<protein>
    <submittedName>
        <fullName evidence="19">Muscle M-line assembly protein unc-89</fullName>
    </submittedName>
</protein>
<evidence type="ECO:0000259" key="18">
    <source>
        <dbReference type="PROSITE" id="PS50853"/>
    </source>
</evidence>
<sequence>MMELLATKDGRMVSFPEDDSRFVYVVEERRCSLVFPSALEAAVRDGDVRDVMLSKDSDTVVFKLKEGKDISLDFKNVEPKIDKNSELYDGEGPNADVVRELEKEEITAKKRKRKCPEALDNMKKIFEEKEIEADIEIRREIELNELKKAKVVEKMKEETEKEVDLKEEAKPEEQKDKKFDDTMTEEEERAMLNNWKRFDPRFSRSETSLLMCSGDWRDLIKPLIEDWDWDAFESKPCGTPIITSLPEPASVRAQILNLGESLPGIVQSQILGEFGETAGFEPIPSVAPFTPLISEPEPEVLNALMELKDSEALLKTSGVKKVFVEAKEEVKCMVPKVNEIPELVTLIEHGIITELGENGHKIQGLVVNMDTAKRFVVGQTVETSKGPVFVPGQTLQTPSGPQFVPGFTVKSPGSDNPVLIPGHKVLVVTEEGGGNTVPVFVAGQTLTTREGERFVAGQTVHTPDGSRFVAGQTVITPDGPRFIPGQLILEKDISVAEKELASEGIDGKEVTKTDTENMSKEPIKSAVTSDYKFVPGQTVLTSDGPKFVPGQTVATAQGEEIFIAGQSVQTKDGVWEFIPGQTVRKEDKVRFVAGQTVMTPEGPKFIPGQIAKTAEGCLQFVPGVTVAEKDGVISKFVPGKALQTPDGIKFVEGQILNSAAGGSTFVPGKAFVSENNCIEFAAAKKLEEVILDEVIEVPQEGLKAINPRSGISSSSVSTFFGHVVQTLHGVEFFPGQTASGLPAGKIVPGKLQRATDGKVKFVPGTIIETEPGIEKFVPGQVVMTEQGEQFVPGQVVETSEGAKFVPGQIIETKAGQKFIPGQTMETSEGMRFVPGQIVDTKAGPTFIPGQVISTEEGSKFVPGEVLDTPDGPRFVPGRIVETEDNKVKFVPGQTVQTQDGSLRFVAHDLQDTPEGGFEFSVQVFEITPEELQLLRPMPVTASYGPASEWEMSIDSRMLLDIPSVDVKPKGATVGGVNGILHEVNFNKLDILKDILSEQNTEDNIMEKISVLLKQNAEPCGKEEITADTREVTLESAFKHLSHGNPDFVERVLHRVSEYVEDANAEESATETLRKAIVSVVQERSEQRIREMIQEEALGEKDEDLDQGGLRGLLMQAAGLARALGMSDVVADLVEVLSDPQSTQVLASDRLTMAILRRLTVMRQLAEKRPSLSLALGLLQSDPEIARANPQIRELVRESAALMAVTEEDRLPLESSKDIPSVLIHSNNILAMEDFLFSRNQQSAGTLLILKQGLQAIIPRENARAVLTGQIPYTVLDETGIRHFEPLHVFSALRLPRQAAYHFSIYSCPVAKEEASYTASSSTPQSSCEDLGMLDSYRRQSDTTTASRRRGTLDSVDGSTLNYTRLNGDSDTQSITSGYNTPTARNGSRYSRRYGDDSYGRYNGERSLTPLSGYSTPKSRSNDNGDNASALRVRGYGTTVPTYRSLSRNRSSVRMLGSEVCDLFVATQNFQADDVDAISLKKGDAVEVLDTGPESVKRLRLDPDLDLGTDVAALLDNSAARHKLAIRPRRKHVDSRQVQQEETRWLVRVFDDPSRQGWVPASLLERSGEEMKLPADIRPEVDGQRREAVVQELVETEEEFGRDLQQVVECYLKPLDSSNVPRVVRDNKDLIFSNLQQIADFHNTVLIEGVKYYASEPRMLGRTFLRLERDFDKHVAYCRDEPLAQEFLQGNDAVRDYFEEHSQQLGDDKSLSEHLKLPIQRINDYQLLLKELVKYSSRLGEDTSDLQKALELMLGVPHRANDIKFISSIEGYHGNIHKLGRLLRHDWFTVSDRDGKCKERYLFLFKARILICKVRRISDDRSIFVLKDIIRLPEVEVNDNKDSPYTFELHHIVPGFGHYPLTIKAHSDTLKPAWLKEIRQYASNLIALAEHAADDLRLQSPLGNNEDKSEPTTPPPQETAKVQLLIKPQEEACEKKEFSTEPAKILNGLEPQQESDKIAQVGRKVPEKKELRTLETKPELEIKVPEKAEAIISSPLQEIKVPEDKLEPEIKTLEKKPEIKKPEVEIKVLETFPEPENKKPESESKSLKRKSETEIKFSETTAEHESKVLEKKLELEVKAPEENLESETKAPVKTDSEVKAPEKAETEIKVPEKDKPEIKTLEKKAESEIKSEKKLQPEIKSPDKKAETEIKAPEKVEPESKSLEKKAESEIKSEKELQLEIKSPDKKRETEIKATEKVEPEIKTPEKVDLEIKVSETKSQTEIKSPEKKAESEIKSEKKLQPEIKSPDKKAESEIKDPEKKTEAKIRFPENNLETALEISEKKPEPSKEEEEKTVVSVSTASQPAQKKVKVNERESDTAMAYFSSMKSVQEFSSEEVYMESSNALMSSSASKNVRFESSSVQSESVETDGVSNVFKLTHSTLADGRPVFTKTIEGSNLEPGHNAIFECEVASDTPTSMTWLKDNRLMEDKLADRVLISSQDDNSKFKLELQHCRESDSGVYTARATNVIGNASCTAQLVVQELTEEEKRRRSEANSPLFVVKLKDTELLENTYLRFMIKVKGQPNPTLKFFKEGKQISPNNERIQVVTEKAEKGFYELVIADVLPEDAGKYSCTATNEYGEVSCEATVSVTNEKEIFKGLGSSLLQPGEEAQFQWLRDGQPFDPEERFKVLFKDDEDSLALVFQHVKPEDAGLYTCVASTSTGKISCSAELTVQGSVNQLAREPEVPKISTESKTTEVGIGGSAMLELKVEGYPKPDIKWTKDGKAVEAGGRVRFLYEDEESMSLIIKGVTAEDAGKYIVVAKNELGQDSTEMDLLVKAPPKIKTELQNSSCMTDEKMTFTVEVEGMPVPEVKWLKDGHQISQTDRTKIVKEKETHSLTIEKARLEDTGSYSVVAVNEISQTSSFWQFVVHSPPVIVKNLNKKVESKEGDTLSFDIKVQGDPKPEVKWVKDGEDVKADGKHITISEDGQLHSLVITNVNRSDSGTYAAQVWNDHGWLKDTSEMNVRCAPEFKRKLTDFTANEGDTNVEFSINVEAYPKPTIKWYLNDIEITEKQTEFTRVEDENDYKLIIKEVAADLTGNYACRVTNDLGFSDTTCNLTVHYKPRFLKGLTNKEVDEGQELTLSMQCSAVPEPKIKWFKDGQEVTADAHIKISRDSQSLEEYNLTVTVVKGADAGDYEARAENSLGTALTKSTVKVNTIPQIIGTDMDDRKIYESLYTTYEVQATGIPRPEAKWYHDGAEITSSDHVKLSDSGESYKLELKDAQLSDAGTYKCKISNRLGEKTHEAKLSLISVNEFRKPKIKQPLLPLSVPKNEPAVLTLVLTADPLPDIKWFHDDVELTEDEFHKFTFETKDVEDGLKEYTYTLSVPSGRHKDTGQYKFTAKNKFGEDECSARLDILLVPEIDGMKDSQRIPYEDIEFEVLILANPKPQVVWTKDGQKIENTEHTKITGDTEKEIYKLYISNIGLGDDGTYTVTATNIRGESSQTAKFHVHTEVPTFVKNLEDQTVKDYDDAEFRVRVNGVPKPLIKWFKDGKELKSEDRLTIETVSEVLVSSCIAIKHFSESDVGKYSVTASNLVGQAETTANLIMAQIPPSFGRPIDRAIEVDEGDILEIKTKVDGSPVPKVKWFKDGEELSASDHVKLTALPDGSVRLYIDSVVPTDCGAYRLVATNKNGEATAISAIAVKPNNRKPTFLKQLEDTKAVVGQPLKLEAQVIAFPAPEIKWFKDGHPIRPTQAINFVNQPGGVIGLHIDTVKPEDAGNYTVTVNNKLGDLTGAAKVAVEAREKKPSFQAGLQPSTVVEGFPAKLEVKVLGHPPPTLKWTHNGKEIVPDGKSVKIVQLPDGTTTLVLEKAKPEDAGDYEVTATNEKGSVSSKARLDVSDKGRGDAPEEKPAFIHGLRDVTTEEGDILLLGAPFIGNPIPDVKWTKDGEPVVPSERIMLTCDGKKVGLEVKPAKLSDAGNYLCQLKNPLGEDESAAKASVRKVYQAPNFTQKFTDLQQLPTFDAKFPARVIGIPQPDVSWYFNDQLITPGTGPDTDKYRVKRDGDAVCLYVRDCKPSDSGRYKCRAFNCDGEASCEAILEVVDKIEKKQKVEPPEFLKKIGDCEVYQGMTAKFTACVSGFPEPEYEWFHDGEKIYPSNRIHVEHEGSGLLRLSIEGVVPSDVGKYKLRIFNPHGEATCEADLNYDSLESKPKRPIGDQYTDFDKFRKTGAPLPLADRPIISRMTDRRLTLSWKPSIPIGPRVPVTYRVEMSEQPDGDWFTARTGIRSCACDIHNLEPFRDYKFRVRVENKYGVSDPSPFAVTFREKLEPDPPKFFPYLQPGIDFRPETSPYFPKDFDIEKPPHDAYAQAPRFLRQEHDTQYGVKNHNCNLFWFVYGYPKPKMTYYFNGEPIETGGRYDTSYTRNGQATLFINRMLDRDVGEYEAVATNEHGEARQRAKLEIAEYPEFIKRPEETIILTRRSGRIDARVIGVPYPEIKWYKDWQPIASSSRIKIQFIEPDTCILVINDAITKDEGLYSLSARNIAGTVSASVMVHIEESEQEYGYLTYSRGRNIKPKTKPFEECYDIGDELGRGTQGVTYHAVERLTGRNYAAKIMHGKSDLRPFMNNELEYLNLLNHPKIIRLQDAYETNRTLTLITELAGGGELLDNLTKQMYISETDIAGYIRQVLWGLEHMHIQNIAHLGLTIGDLLISHPGGDDLKICDFGLARRIAFGKLAALDYGMPEFVAPEIVNGDGVGLGADLWSVGIITYLLLSGHSPFRGANDRETLTRIKEGKYEFKDEWFSGISAEAKDFIQRLLVYSADDRMDVKIALKHPWLQVADKIPVDQYKISTEHLKNYCNHYRDWYHNASCRTWFRRRPLSGAFTHPSKMVYPPGHIYTPEPTPEPTSKEPKEPRTYEAQLPPRPPLDYEIGSVKSESHYQYGPDTYLLQLRDVDFPVRLREYMKVAANRGPVVGVHENYDWRTPVIRERRRFTDVMDEEIDDERRERINQYGSSDVYSLRRLRRELGTRLDGHAEAEAMIEYKREGQPPFFREKPQILPIVDDQPAELVCYAVGDPKPTVQWFKNDLVITESHRVKILEDAEGRSILRFDPASNVDVGIYKVVARNKVGQTQARTRLVLASVPSAPDSPEAAEISDTEVLLRWKQPKDDGNSAVLCYNLQYKEADNVEWLDVANNIDHEFYVVRNLRSNVTHQFRLAARNRIGWSEKGIPTPLVRTKEAGAPKVQVTRAMKHLQEITESGQEITLDEPVVHLDYSAEKTPIEWSSEGALGEKYSFISELARGHFSAVVKGIEKASDKVIVAKLLELRPETEAKVTREFEALRSFRHERVAALLAAYKPAGSTIAILVQEKLQGADILTYFSSRHEYTEQMVATVITQILDGLQYLHWRGYCHLNLQPDNIVMASVRSVQVKLVDFGSAQHVSKLGTVVEKVGDSEYSAPEVLKNEPAFPQTDIWSVGVVMYILLSGVSPFRGTDSEETRQNVTFVRYRFEYLFKELTQEATRFLILVFKRAPGYRPTAEECHEHRWLLPTEFVIKKRERAIFLGNRLKDFSEEYHLRRAQEATKSESLTGAFGVPKTLVRSSSIQEELFTTF</sequence>
<feature type="domain" description="Ig-like" evidence="17">
    <location>
        <begin position="2686"/>
        <end position="2775"/>
    </location>
</feature>
<feature type="domain" description="Ig-like" evidence="17">
    <location>
        <begin position="3552"/>
        <end position="3642"/>
    </location>
</feature>
<dbReference type="GO" id="GO:0008104">
    <property type="term" value="P:intracellular protein localization"/>
    <property type="evidence" value="ECO:0007669"/>
    <property type="project" value="UniProtKB-ARBA"/>
</dbReference>
<feature type="domain" description="Ig-like" evidence="17">
    <location>
        <begin position="3747"/>
        <end position="3837"/>
    </location>
</feature>
<keyword evidence="20" id="KW-1185">Reference proteome</keyword>
<feature type="domain" description="Ig-like" evidence="17">
    <location>
        <begin position="3650"/>
        <end position="3739"/>
    </location>
</feature>
<feature type="domain" description="Ig-like" evidence="17">
    <location>
        <begin position="2968"/>
        <end position="3058"/>
    </location>
</feature>
<dbReference type="SUPFAM" id="SSF48065">
    <property type="entry name" value="DBL homology domain (DH-domain)"/>
    <property type="match status" value="1"/>
</dbReference>
<evidence type="ECO:0000259" key="16">
    <source>
        <dbReference type="PROSITE" id="PS50011"/>
    </source>
</evidence>
<feature type="domain" description="PH" evidence="14">
    <location>
        <begin position="1774"/>
        <end position="1882"/>
    </location>
</feature>
<dbReference type="eggNOG" id="KOG4475">
    <property type="taxonomic scope" value="Eukaryota"/>
</dbReference>
<accession>A0A067RKL9</accession>
<dbReference type="InterPro" id="IPR036116">
    <property type="entry name" value="FN3_sf"/>
</dbReference>
<keyword evidence="5" id="KW-0547">Nucleotide-binding</keyword>
<organism evidence="19 20">
    <name type="scientific">Zootermopsis nevadensis</name>
    <name type="common">Dampwood termite</name>
    <dbReference type="NCBI Taxonomy" id="136037"/>
    <lineage>
        <taxon>Eukaryota</taxon>
        <taxon>Metazoa</taxon>
        <taxon>Ecdysozoa</taxon>
        <taxon>Arthropoda</taxon>
        <taxon>Hexapoda</taxon>
        <taxon>Insecta</taxon>
        <taxon>Pterygota</taxon>
        <taxon>Neoptera</taxon>
        <taxon>Polyneoptera</taxon>
        <taxon>Dictyoptera</taxon>
        <taxon>Blattodea</taxon>
        <taxon>Blattoidea</taxon>
        <taxon>Termitoidae</taxon>
        <taxon>Termopsidae</taxon>
        <taxon>Zootermopsis</taxon>
    </lineage>
</organism>
<feature type="domain" description="Ig-like" evidence="17">
    <location>
        <begin position="3851"/>
        <end position="3941"/>
    </location>
</feature>
<evidence type="ECO:0000313" key="20">
    <source>
        <dbReference type="Proteomes" id="UP000027135"/>
    </source>
</evidence>
<dbReference type="FunFam" id="1.10.510.10:FF:000681">
    <property type="entry name" value="Muscle M-line assembly protein unc-89-like Protein"/>
    <property type="match status" value="1"/>
</dbReference>
<feature type="domain" description="Fibronectin type-III" evidence="18">
    <location>
        <begin position="4170"/>
        <end position="4270"/>
    </location>
</feature>
<dbReference type="SMART" id="SM00408">
    <property type="entry name" value="IGc2"/>
    <property type="match status" value="21"/>
</dbReference>
<feature type="region of interest" description="Disordered" evidence="12">
    <location>
        <begin position="2021"/>
        <end position="2300"/>
    </location>
</feature>
<dbReference type="Pfam" id="PF07679">
    <property type="entry name" value="I-set"/>
    <property type="match status" value="21"/>
</dbReference>
<dbReference type="InterPro" id="IPR003961">
    <property type="entry name" value="FN3_dom"/>
</dbReference>
<dbReference type="SUPFAM" id="SSF49265">
    <property type="entry name" value="Fibronectin type III"/>
    <property type="match status" value="1"/>
</dbReference>
<evidence type="ECO:0000256" key="3">
    <source>
        <dbReference type="ARBA" id="ARBA00022490"/>
    </source>
</evidence>
<dbReference type="InterPro" id="IPR035899">
    <property type="entry name" value="DBL_dom_sf"/>
</dbReference>
<dbReference type="GO" id="GO:0005524">
    <property type="term" value="F:ATP binding"/>
    <property type="evidence" value="ECO:0007669"/>
    <property type="project" value="UniProtKB-KW"/>
</dbReference>
<dbReference type="InterPro" id="IPR007110">
    <property type="entry name" value="Ig-like_dom"/>
</dbReference>
<feature type="domain" description="Ig-like" evidence="17">
    <location>
        <begin position="2496"/>
        <end position="2576"/>
    </location>
</feature>
<feature type="compositionally biased region" description="Polar residues" evidence="12">
    <location>
        <begin position="1408"/>
        <end position="1426"/>
    </location>
</feature>
<evidence type="ECO:0000256" key="1">
    <source>
        <dbReference type="ARBA" id="ARBA00006692"/>
    </source>
</evidence>
<evidence type="ECO:0000256" key="4">
    <source>
        <dbReference type="ARBA" id="ARBA00022737"/>
    </source>
</evidence>
<dbReference type="FunFam" id="2.60.40.10:FF:000145">
    <property type="entry name" value="Myosin light chain kinase, smooth muscle"/>
    <property type="match status" value="2"/>
</dbReference>
<dbReference type="FunFam" id="2.60.40.10:FF:000032">
    <property type="entry name" value="palladin isoform X1"/>
    <property type="match status" value="2"/>
</dbReference>
<feature type="region of interest" description="Disordered" evidence="12">
    <location>
        <begin position="1898"/>
        <end position="1918"/>
    </location>
</feature>
<feature type="compositionally biased region" description="Basic and acidic residues" evidence="12">
    <location>
        <begin position="4847"/>
        <end position="4856"/>
    </location>
</feature>
<feature type="domain" description="Protein kinase" evidence="16">
    <location>
        <begin position="4524"/>
        <end position="4777"/>
    </location>
</feature>
<feature type="domain" description="Ig-like" evidence="17">
    <location>
        <begin position="4054"/>
        <end position="4143"/>
    </location>
</feature>
<keyword evidence="9" id="KW-0393">Immunoglobulin domain</keyword>
<dbReference type="FunFam" id="2.60.40.10:FF:001381">
    <property type="entry name" value="Uncharacterized protein, isoform C"/>
    <property type="match status" value="1"/>
</dbReference>
<dbReference type="GO" id="GO:0045989">
    <property type="term" value="P:positive regulation of striated muscle contraction"/>
    <property type="evidence" value="ECO:0007669"/>
    <property type="project" value="UniProtKB-ARBA"/>
</dbReference>
<dbReference type="PROSITE" id="PS50011">
    <property type="entry name" value="PROTEIN_KINASE_DOM"/>
    <property type="match status" value="2"/>
</dbReference>
<dbReference type="SMART" id="SM00060">
    <property type="entry name" value="FN3"/>
    <property type="match status" value="2"/>
</dbReference>
<dbReference type="PANTHER" id="PTHR47633">
    <property type="entry name" value="IMMUNOGLOBULIN"/>
    <property type="match status" value="1"/>
</dbReference>
<dbReference type="InterPro" id="IPR000219">
    <property type="entry name" value="DH_dom"/>
</dbReference>
<dbReference type="SMART" id="SM00325">
    <property type="entry name" value="RhoGEF"/>
    <property type="match status" value="1"/>
</dbReference>
<dbReference type="FunFam" id="2.60.40.10:FF:001036">
    <property type="entry name" value="Muscle M-line assembly protein unc-89"/>
    <property type="match status" value="1"/>
</dbReference>
<dbReference type="FunFam" id="2.60.40.10:FF:000940">
    <property type="entry name" value="Muscle M-line assembly protein unc-89"/>
    <property type="match status" value="1"/>
</dbReference>
<dbReference type="Gene3D" id="1.20.900.10">
    <property type="entry name" value="Dbl homology (DH) domain"/>
    <property type="match status" value="1"/>
</dbReference>
<dbReference type="GO" id="GO:0060298">
    <property type="term" value="P:positive regulation of sarcomere organization"/>
    <property type="evidence" value="ECO:0007669"/>
    <property type="project" value="UniProtKB-ARBA"/>
</dbReference>
<feature type="region of interest" description="Disordered" evidence="12">
    <location>
        <begin position="159"/>
        <end position="183"/>
    </location>
</feature>
<evidence type="ECO:0000256" key="7">
    <source>
        <dbReference type="ARBA" id="ARBA00023157"/>
    </source>
</evidence>
<dbReference type="EMBL" id="KK852415">
    <property type="protein sequence ID" value="KDR24377.1"/>
    <property type="molecule type" value="Genomic_DNA"/>
</dbReference>
<dbReference type="PROSITE" id="PS50853">
    <property type="entry name" value="FN3"/>
    <property type="match status" value="2"/>
</dbReference>
<feature type="domain" description="SH3" evidence="13">
    <location>
        <begin position="1458"/>
        <end position="1568"/>
    </location>
</feature>
<dbReference type="GO" id="GO:0019899">
    <property type="term" value="F:enzyme binding"/>
    <property type="evidence" value="ECO:0007669"/>
    <property type="project" value="UniProtKB-ARBA"/>
</dbReference>
<feature type="domain" description="Ig-like" evidence="17">
    <location>
        <begin position="3159"/>
        <end position="3248"/>
    </location>
</feature>
<dbReference type="OMA" id="WLPMSIL"/>
<dbReference type="STRING" id="136037.A0A067RKL9"/>
<dbReference type="InterPro" id="IPR013783">
    <property type="entry name" value="Ig-like_fold"/>
</dbReference>
<feature type="region of interest" description="Disordered" evidence="12">
    <location>
        <begin position="4835"/>
        <end position="4866"/>
    </location>
</feature>
<feature type="domain" description="Fibronectin type-III" evidence="18">
    <location>
        <begin position="5086"/>
        <end position="5180"/>
    </location>
</feature>
<dbReference type="InterPro" id="IPR000719">
    <property type="entry name" value="Prot_kinase_dom"/>
</dbReference>
<dbReference type="Pfam" id="PF22697">
    <property type="entry name" value="SOS1_NGEF_PH"/>
    <property type="match status" value="1"/>
</dbReference>
<dbReference type="SMART" id="SM00409">
    <property type="entry name" value="IG"/>
    <property type="match status" value="21"/>
</dbReference>
<dbReference type="FunFam" id="2.60.40.10:FF:000425">
    <property type="entry name" value="Myosin light chain kinase"/>
    <property type="match status" value="2"/>
</dbReference>
<evidence type="ECO:0000259" key="14">
    <source>
        <dbReference type="PROSITE" id="PS50003"/>
    </source>
</evidence>
<keyword evidence="6" id="KW-0067">ATP-binding</keyword>
<dbReference type="FunFam" id="2.60.40.10:FF:000519">
    <property type="entry name" value="Muscle M-line assembly protein unc-89"/>
    <property type="match status" value="1"/>
</dbReference>
<feature type="domain" description="Ig-like" evidence="17">
    <location>
        <begin position="3947"/>
        <end position="4040"/>
    </location>
</feature>
<dbReference type="Gene3D" id="3.30.200.20">
    <property type="entry name" value="Phosphorylase Kinase, domain 1"/>
    <property type="match status" value="2"/>
</dbReference>
<dbReference type="SUPFAM" id="SSF50729">
    <property type="entry name" value="PH domain-like"/>
    <property type="match status" value="1"/>
</dbReference>
<dbReference type="eggNOG" id="KOG4240">
    <property type="taxonomic scope" value="Eukaryota"/>
</dbReference>
<dbReference type="Gene3D" id="1.10.510.10">
    <property type="entry name" value="Transferase(Phosphotransferase) domain 1"/>
    <property type="match status" value="2"/>
</dbReference>
<dbReference type="FunFam" id="2.60.40.10:FF:000344">
    <property type="entry name" value="Muscle M-line assembly protein unc-89"/>
    <property type="match status" value="1"/>
</dbReference>
<feature type="domain" description="Ig-like" evidence="17">
    <location>
        <begin position="2386"/>
        <end position="2480"/>
    </location>
</feature>
<keyword evidence="8" id="KW-0514">Muscle protein</keyword>
<feature type="domain" description="Ig-like" evidence="17">
    <location>
        <begin position="2581"/>
        <end position="2671"/>
    </location>
</feature>
<dbReference type="GO" id="GO:0031430">
    <property type="term" value="C:M band"/>
    <property type="evidence" value="ECO:0007669"/>
    <property type="project" value="UniProtKB-SubCell"/>
</dbReference>
<feature type="domain" description="Ig-like" evidence="17">
    <location>
        <begin position="3455"/>
        <end position="3546"/>
    </location>
</feature>
<dbReference type="InterPro" id="IPR013098">
    <property type="entry name" value="Ig_I-set"/>
</dbReference>
<evidence type="ECO:0000256" key="9">
    <source>
        <dbReference type="ARBA" id="ARBA00023319"/>
    </source>
</evidence>
<dbReference type="FunFam" id="2.60.40.10:FF:000107">
    <property type="entry name" value="Myosin, light chain kinase a"/>
    <property type="match status" value="5"/>
</dbReference>
<evidence type="ECO:0000259" key="17">
    <source>
        <dbReference type="PROSITE" id="PS50835"/>
    </source>
</evidence>
<comment type="subcellular location">
    <subcellularLocation>
        <location evidence="10">Cytoplasm</location>
        <location evidence="10">Myofibril</location>
        <location evidence="10">Sarcomere</location>
        <location evidence="10">M line</location>
    </subcellularLocation>
</comment>
<dbReference type="InterPro" id="IPR001849">
    <property type="entry name" value="PH_domain"/>
</dbReference>
<feature type="compositionally biased region" description="Basic and acidic residues" evidence="12">
    <location>
        <begin position="2034"/>
        <end position="2267"/>
    </location>
</feature>
<dbReference type="FunFam" id="1.20.900.10:FF:000033">
    <property type="entry name" value="Muscle M-line assembly protein unc-89-like Protein"/>
    <property type="match status" value="1"/>
</dbReference>
<dbReference type="PANTHER" id="PTHR47633:SF3">
    <property type="entry name" value="STRIATED MUSCLE PREFERENTIALLY EXPRESSED PROTEIN KINASE"/>
    <property type="match status" value="1"/>
</dbReference>
<evidence type="ECO:0000256" key="2">
    <source>
        <dbReference type="ARBA" id="ARBA00022443"/>
    </source>
</evidence>
<feature type="compositionally biased region" description="Basic and acidic residues" evidence="12">
    <location>
        <begin position="3834"/>
        <end position="3849"/>
    </location>
</feature>
<dbReference type="PROSITE" id="PS50002">
    <property type="entry name" value="SH3"/>
    <property type="match status" value="1"/>
</dbReference>
<dbReference type="SUPFAM" id="SSF56112">
    <property type="entry name" value="Protein kinase-like (PK-like)"/>
    <property type="match status" value="2"/>
</dbReference>
<feature type="domain" description="Protein kinase" evidence="16">
    <location>
        <begin position="5234"/>
        <end position="5488"/>
    </location>
</feature>
<dbReference type="InterPro" id="IPR055251">
    <property type="entry name" value="SOS1_NGEF_PH"/>
</dbReference>
<dbReference type="eggNOG" id="KOG0032">
    <property type="taxonomic scope" value="Eukaryota"/>
</dbReference>
<dbReference type="PROSITE" id="PS50010">
    <property type="entry name" value="DH_2"/>
    <property type="match status" value="1"/>
</dbReference>
<feature type="compositionally biased region" description="Polar residues" evidence="12">
    <location>
        <begin position="1356"/>
        <end position="1388"/>
    </location>
</feature>
<dbReference type="InterPro" id="IPR003598">
    <property type="entry name" value="Ig_sub2"/>
</dbReference>
<keyword evidence="3" id="KW-0963">Cytoplasm</keyword>
<evidence type="ECO:0000256" key="12">
    <source>
        <dbReference type="SAM" id="MobiDB-lite"/>
    </source>
</evidence>
<reference evidence="19 20" key="1">
    <citation type="journal article" date="2014" name="Nat. Commun.">
        <title>Molecular traces of alternative social organization in a termite genome.</title>
        <authorList>
            <person name="Terrapon N."/>
            <person name="Li C."/>
            <person name="Robertson H.M."/>
            <person name="Ji L."/>
            <person name="Meng X."/>
            <person name="Booth W."/>
            <person name="Chen Z."/>
            <person name="Childers C.P."/>
            <person name="Glastad K.M."/>
            <person name="Gokhale K."/>
            <person name="Gowin J."/>
            <person name="Gronenberg W."/>
            <person name="Hermansen R.A."/>
            <person name="Hu H."/>
            <person name="Hunt B.G."/>
            <person name="Huylmans A.K."/>
            <person name="Khalil S.M."/>
            <person name="Mitchell R.D."/>
            <person name="Munoz-Torres M.C."/>
            <person name="Mustard J.A."/>
            <person name="Pan H."/>
            <person name="Reese J.T."/>
            <person name="Scharf M.E."/>
            <person name="Sun F."/>
            <person name="Vogel H."/>
            <person name="Xiao J."/>
            <person name="Yang W."/>
            <person name="Yang Z."/>
            <person name="Yang Z."/>
            <person name="Zhou J."/>
            <person name="Zhu J."/>
            <person name="Brent C.S."/>
            <person name="Elsik C.G."/>
            <person name="Goodisman M.A."/>
            <person name="Liberles D.A."/>
            <person name="Roe R.M."/>
            <person name="Vargo E.L."/>
            <person name="Vilcinskas A."/>
            <person name="Wang J."/>
            <person name="Bornberg-Bauer E."/>
            <person name="Korb J."/>
            <person name="Zhang G."/>
            <person name="Liebig J."/>
        </authorList>
    </citation>
    <scope>NUCLEOTIDE SEQUENCE [LARGE SCALE GENOMIC DNA]</scope>
    <source>
        <tissue evidence="19">Whole organism</tissue>
    </source>
</reference>
<feature type="domain" description="Ig-like" evidence="17">
    <location>
        <begin position="2872"/>
        <end position="2963"/>
    </location>
</feature>
<evidence type="ECO:0000256" key="11">
    <source>
        <dbReference type="PROSITE-ProRule" id="PRU00192"/>
    </source>
</evidence>
<dbReference type="FunFam" id="2.60.40.10:FF:000796">
    <property type="entry name" value="Muscle M-line assembly protein unc-89"/>
    <property type="match status" value="1"/>
</dbReference>
<dbReference type="Pfam" id="PF00621">
    <property type="entry name" value="RhoGEF"/>
    <property type="match status" value="1"/>
</dbReference>
<comment type="similarity">
    <text evidence="1">Belongs to the protein kinase superfamily. CAMK Ser/Thr protein kinase family.</text>
</comment>
<dbReference type="InterPro" id="IPR003599">
    <property type="entry name" value="Ig_sub"/>
</dbReference>
<dbReference type="Pfam" id="PF00041">
    <property type="entry name" value="fn3"/>
    <property type="match status" value="2"/>
</dbReference>
<feature type="domain" description="Ig-like" evidence="17">
    <location>
        <begin position="4990"/>
        <end position="5081"/>
    </location>
</feature>
<dbReference type="CDD" id="cd00063">
    <property type="entry name" value="FN3"/>
    <property type="match status" value="2"/>
</dbReference>
<dbReference type="SUPFAM" id="SSF48726">
    <property type="entry name" value="Immunoglobulin"/>
    <property type="match status" value="21"/>
</dbReference>
<dbReference type="FunFam" id="2.60.40.10:FF:000345">
    <property type="entry name" value="Muscle M-line assembly protein unc-89"/>
    <property type="match status" value="3"/>
</dbReference>
<dbReference type="Gene3D" id="2.30.29.30">
    <property type="entry name" value="Pleckstrin-homology domain (PH domain)/Phosphotyrosine-binding domain (PTB)"/>
    <property type="match status" value="1"/>
</dbReference>
<dbReference type="InterPro" id="IPR001452">
    <property type="entry name" value="SH3_domain"/>
</dbReference>
<feature type="compositionally biased region" description="Polar residues" evidence="12">
    <location>
        <begin position="3822"/>
        <end position="3832"/>
    </location>
</feature>
<dbReference type="FunFam" id="2.60.40.10:FF:000873">
    <property type="entry name" value="Muscle M-line assembly protein unc-89"/>
    <property type="match status" value="1"/>
</dbReference>
<name>A0A067RKL9_ZOONE</name>
<feature type="compositionally biased region" description="Basic and acidic residues" evidence="12">
    <location>
        <begin position="159"/>
        <end position="181"/>
    </location>
</feature>
<feature type="region of interest" description="Disordered" evidence="12">
    <location>
        <begin position="1338"/>
        <end position="1429"/>
    </location>
</feature>
<evidence type="ECO:0000259" key="15">
    <source>
        <dbReference type="PROSITE" id="PS50010"/>
    </source>
</evidence>
<dbReference type="Gene3D" id="2.60.40.10">
    <property type="entry name" value="Immunoglobulins"/>
    <property type="match status" value="23"/>
</dbReference>
<dbReference type="Proteomes" id="UP000027135">
    <property type="component" value="Unassembled WGS sequence"/>
</dbReference>
<evidence type="ECO:0000256" key="5">
    <source>
        <dbReference type="ARBA" id="ARBA00022741"/>
    </source>
</evidence>
<keyword evidence="4" id="KW-0677">Repeat</keyword>
<evidence type="ECO:0000256" key="8">
    <source>
        <dbReference type="ARBA" id="ARBA00023179"/>
    </source>
</evidence>
<dbReference type="PROSITE" id="PS50835">
    <property type="entry name" value="IG_LIKE"/>
    <property type="match status" value="17"/>
</dbReference>
<dbReference type="GO" id="GO:0004672">
    <property type="term" value="F:protein kinase activity"/>
    <property type="evidence" value="ECO:0007669"/>
    <property type="project" value="InterPro"/>
</dbReference>
<keyword evidence="2 11" id="KW-0728">SH3 domain</keyword>
<evidence type="ECO:0000256" key="6">
    <source>
        <dbReference type="ARBA" id="ARBA00022840"/>
    </source>
</evidence>
<evidence type="ECO:0000259" key="13">
    <source>
        <dbReference type="PROSITE" id="PS50002"/>
    </source>
</evidence>
<dbReference type="FunFam" id="2.30.29.30:FF:000519">
    <property type="entry name" value="Muscle M-line assembly protein unc-89-like Protein"/>
    <property type="match status" value="1"/>
</dbReference>
<proteinExistence type="inferred from homology"/>
<evidence type="ECO:0000313" key="19">
    <source>
        <dbReference type="EMBL" id="KDR24377.1"/>
    </source>
</evidence>
<evidence type="ECO:0000256" key="10">
    <source>
        <dbReference type="ARBA" id="ARBA00037833"/>
    </source>
</evidence>
<feature type="compositionally biased region" description="Basic and acidic residues" evidence="12">
    <location>
        <begin position="2278"/>
        <end position="2293"/>
    </location>
</feature>
<dbReference type="InterPro" id="IPR036179">
    <property type="entry name" value="Ig-like_dom_sf"/>
</dbReference>
<dbReference type="FunFam" id="2.60.40.10:FF:000802">
    <property type="entry name" value="Muscle M-line assembly protein unc-89"/>
    <property type="match status" value="1"/>
</dbReference>
<dbReference type="CDD" id="cd13325">
    <property type="entry name" value="PH_unc89"/>
    <property type="match status" value="1"/>
</dbReference>
<dbReference type="InterPro" id="IPR011009">
    <property type="entry name" value="Kinase-like_dom_sf"/>
</dbReference>
<gene>
    <name evidence="19" type="ORF">L798_04329</name>
</gene>
<dbReference type="GO" id="GO:0045214">
    <property type="term" value="P:sarcomere organization"/>
    <property type="evidence" value="ECO:0007669"/>
    <property type="project" value="UniProtKB-ARBA"/>
</dbReference>
<dbReference type="PROSITE" id="PS50003">
    <property type="entry name" value="PH_DOMAIN"/>
    <property type="match status" value="1"/>
</dbReference>
<dbReference type="CDD" id="cd00160">
    <property type="entry name" value="RhoGEF"/>
    <property type="match status" value="1"/>
</dbReference>
<feature type="domain" description="DH" evidence="15">
    <location>
        <begin position="1584"/>
        <end position="1762"/>
    </location>
</feature>
<dbReference type="SMART" id="SM00233">
    <property type="entry name" value="PH"/>
    <property type="match status" value="1"/>
</dbReference>
<dbReference type="InterPro" id="IPR011993">
    <property type="entry name" value="PH-like_dom_sf"/>
</dbReference>